<dbReference type="EMBL" id="BAAARW010000020">
    <property type="protein sequence ID" value="GAA2431338.1"/>
    <property type="molecule type" value="Genomic_DNA"/>
</dbReference>
<feature type="domain" description="F5/8 type C" evidence="7">
    <location>
        <begin position="448"/>
        <end position="601"/>
    </location>
</feature>
<dbReference type="Pfam" id="PF01120">
    <property type="entry name" value="Alpha_L_fucos"/>
    <property type="match status" value="1"/>
</dbReference>
<feature type="chain" id="PRO_5045397901" description="alpha-L-fucosidase" evidence="6">
    <location>
        <begin position="33"/>
        <end position="613"/>
    </location>
</feature>
<dbReference type="SUPFAM" id="SSF49785">
    <property type="entry name" value="Galactose-binding domain-like"/>
    <property type="match status" value="1"/>
</dbReference>
<dbReference type="InterPro" id="IPR017853">
    <property type="entry name" value="GH"/>
</dbReference>
<sequence>MSGRIRRGTTALLTAVVMACAGVAATMPAAQAGTGRAAAAPAAQQELFHPRQRFLRGSTGGLFLHWGMRTAPGYTDCAAWEKAVTDGGWDPDYWVREAQKLRTQYLVFASFHSRLGYARAWPSKVPGTCSTERDFLGELIAAAKARGLKVILYMTDDPKWYAEGLPEGQSWMDSAAYSAYKGRTVDLHTRPGFGEFGYDNFVEAMGRYRDLAGFWIDNDNEYWEEQGLYERIRRERPDLTLSNNNEDTPIMDMVSHEQKVGMTPPYDYPQAVWTPQPRLTEGEWKLPVRGAWWYDGTDSEVDTRVTLGRIITNAGSSIKSLMAETAMVNGRFPAKQEAFNDLAAGYLDRIWESIHDVEGGGYMYGGLQPGFWNDGAHGVTTVSKKDPNRQYVHVLTKPSSGDAVTLRDNGHKVVRVTDLRTGRRMPFSQSGGSLTIKGVTAWDDYDTVFRVDTAGRHGIYPRGAVEATASASADGFPAAALADRDYQTWWDKGDALPVTIDLRLRRPGPVRYLAVNQREWSPTYNRETFGRPEDSARIKDYKVYVSDDGKNWGQPVKTGVLESARGVRFIDLDIRKARHVRLEVDSIWAAPSAPRFYNKLQIDEIYLGRDHVR</sequence>
<dbReference type="PROSITE" id="PS51257">
    <property type="entry name" value="PROKAR_LIPOPROTEIN"/>
    <property type="match status" value="1"/>
</dbReference>
<reference evidence="8 9" key="1">
    <citation type="journal article" date="2019" name="Int. J. Syst. Evol. Microbiol.">
        <title>The Global Catalogue of Microorganisms (GCM) 10K type strain sequencing project: providing services to taxonomists for standard genome sequencing and annotation.</title>
        <authorList>
            <consortium name="The Broad Institute Genomics Platform"/>
            <consortium name="The Broad Institute Genome Sequencing Center for Infectious Disease"/>
            <person name="Wu L."/>
            <person name="Ma J."/>
        </authorList>
    </citation>
    <scope>NUCLEOTIDE SEQUENCE [LARGE SCALE GENOMIC DNA]</scope>
    <source>
        <strain evidence="8 9">JCM 3325</strain>
    </source>
</reference>
<comment type="caution">
    <text evidence="8">The sequence shown here is derived from an EMBL/GenBank/DDBJ whole genome shotgun (WGS) entry which is preliminary data.</text>
</comment>
<dbReference type="InterPro" id="IPR000421">
    <property type="entry name" value="FA58C"/>
</dbReference>
<evidence type="ECO:0000256" key="4">
    <source>
        <dbReference type="ARBA" id="ARBA00022801"/>
    </source>
</evidence>
<keyword evidence="9" id="KW-1185">Reference proteome</keyword>
<dbReference type="EC" id="3.2.1.51" evidence="2"/>
<evidence type="ECO:0000313" key="8">
    <source>
        <dbReference type="EMBL" id="GAA2431338.1"/>
    </source>
</evidence>
<dbReference type="InterPro" id="IPR008979">
    <property type="entry name" value="Galactose-bd-like_sf"/>
</dbReference>
<dbReference type="SMART" id="SM00812">
    <property type="entry name" value="Alpha_L_fucos"/>
    <property type="match status" value="1"/>
</dbReference>
<dbReference type="Gene3D" id="3.20.20.80">
    <property type="entry name" value="Glycosidases"/>
    <property type="match status" value="1"/>
</dbReference>
<dbReference type="InterPro" id="IPR057739">
    <property type="entry name" value="Glyco_hydro_29_N"/>
</dbReference>
<evidence type="ECO:0000256" key="5">
    <source>
        <dbReference type="ARBA" id="ARBA00023295"/>
    </source>
</evidence>
<evidence type="ECO:0000256" key="6">
    <source>
        <dbReference type="SAM" id="SignalP"/>
    </source>
</evidence>
<comment type="similarity">
    <text evidence="1">Belongs to the glycosyl hydrolase 29 family.</text>
</comment>
<evidence type="ECO:0000256" key="2">
    <source>
        <dbReference type="ARBA" id="ARBA00012662"/>
    </source>
</evidence>
<dbReference type="Pfam" id="PF00754">
    <property type="entry name" value="F5_F8_type_C"/>
    <property type="match status" value="1"/>
</dbReference>
<organism evidence="8 9">
    <name type="scientific">Actinomadura vinacea</name>
    <dbReference type="NCBI Taxonomy" id="115336"/>
    <lineage>
        <taxon>Bacteria</taxon>
        <taxon>Bacillati</taxon>
        <taxon>Actinomycetota</taxon>
        <taxon>Actinomycetes</taxon>
        <taxon>Streptosporangiales</taxon>
        <taxon>Thermomonosporaceae</taxon>
        <taxon>Actinomadura</taxon>
    </lineage>
</organism>
<gene>
    <name evidence="8" type="ORF">GCM10010191_51400</name>
</gene>
<accession>A0ABN3JL49</accession>
<keyword evidence="3 6" id="KW-0732">Signal</keyword>
<dbReference type="SUPFAM" id="SSF51445">
    <property type="entry name" value="(Trans)glycosidases"/>
    <property type="match status" value="1"/>
</dbReference>
<dbReference type="PROSITE" id="PS50022">
    <property type="entry name" value="FA58C_3"/>
    <property type="match status" value="1"/>
</dbReference>
<evidence type="ECO:0000259" key="7">
    <source>
        <dbReference type="PROSITE" id="PS50022"/>
    </source>
</evidence>
<protein>
    <recommendedName>
        <fullName evidence="2">alpha-L-fucosidase</fullName>
        <ecNumber evidence="2">3.2.1.51</ecNumber>
    </recommendedName>
</protein>
<dbReference type="InterPro" id="IPR000933">
    <property type="entry name" value="Glyco_hydro_29"/>
</dbReference>
<proteinExistence type="inferred from homology"/>
<dbReference type="Gene3D" id="2.60.120.260">
    <property type="entry name" value="Galactose-binding domain-like"/>
    <property type="match status" value="1"/>
</dbReference>
<dbReference type="RefSeq" id="WP_344592228.1">
    <property type="nucleotide sequence ID" value="NZ_BAAARW010000020.1"/>
</dbReference>
<dbReference type="Proteomes" id="UP001501231">
    <property type="component" value="Unassembled WGS sequence"/>
</dbReference>
<evidence type="ECO:0000256" key="3">
    <source>
        <dbReference type="ARBA" id="ARBA00022729"/>
    </source>
</evidence>
<keyword evidence="4" id="KW-0378">Hydrolase</keyword>
<name>A0ABN3JL49_9ACTN</name>
<evidence type="ECO:0000313" key="9">
    <source>
        <dbReference type="Proteomes" id="UP001501231"/>
    </source>
</evidence>
<keyword evidence="5" id="KW-0326">Glycosidase</keyword>
<evidence type="ECO:0000256" key="1">
    <source>
        <dbReference type="ARBA" id="ARBA00007951"/>
    </source>
</evidence>
<feature type="signal peptide" evidence="6">
    <location>
        <begin position="1"/>
        <end position="32"/>
    </location>
</feature>